<protein>
    <recommendedName>
        <fullName evidence="3">Antitoxin SocA-like Panacea domain-containing protein</fullName>
    </recommendedName>
</protein>
<comment type="caution">
    <text evidence="1">The sequence shown here is derived from an EMBL/GenBank/DDBJ whole genome shotgun (WGS) entry which is preliminary data.</text>
</comment>
<dbReference type="RefSeq" id="WP_378773783.1">
    <property type="nucleotide sequence ID" value="NZ_JBHTMX010000003.1"/>
</dbReference>
<dbReference type="Proteomes" id="UP001597171">
    <property type="component" value="Unassembled WGS sequence"/>
</dbReference>
<evidence type="ECO:0000313" key="1">
    <source>
        <dbReference type="EMBL" id="MFD1330617.1"/>
    </source>
</evidence>
<organism evidence="1 2">
    <name type="scientific">Methylopila musalis</name>
    <dbReference type="NCBI Taxonomy" id="1134781"/>
    <lineage>
        <taxon>Bacteria</taxon>
        <taxon>Pseudomonadati</taxon>
        <taxon>Pseudomonadota</taxon>
        <taxon>Alphaproteobacteria</taxon>
        <taxon>Hyphomicrobiales</taxon>
        <taxon>Methylopilaceae</taxon>
        <taxon>Methylopila</taxon>
    </lineage>
</organism>
<proteinExistence type="predicted"/>
<sequence length="162" mass="17633">MPHPFDRTIAVIHYLLTKQRFAVGDGLVDLRRMLWYLDVSASVELGSRLTAFDYIKREDGPAPGHFAWVIGRMQSLGALGGGAADYLAYRTASLNPIRLADMTGFSDRQIAIIDRCFAIVSAAGYGGGRLSADAEAEKIVSQTPNGERLALPDRPQPLSALR</sequence>
<dbReference type="EMBL" id="JBHTMX010000003">
    <property type="protein sequence ID" value="MFD1330617.1"/>
    <property type="molecule type" value="Genomic_DNA"/>
</dbReference>
<gene>
    <name evidence="1" type="ORF">ACFQ4O_01230</name>
</gene>
<reference evidence="2" key="1">
    <citation type="journal article" date="2019" name="Int. J. Syst. Evol. Microbiol.">
        <title>The Global Catalogue of Microorganisms (GCM) 10K type strain sequencing project: providing services to taxonomists for standard genome sequencing and annotation.</title>
        <authorList>
            <consortium name="The Broad Institute Genomics Platform"/>
            <consortium name="The Broad Institute Genome Sequencing Center for Infectious Disease"/>
            <person name="Wu L."/>
            <person name="Ma J."/>
        </authorList>
    </citation>
    <scope>NUCLEOTIDE SEQUENCE [LARGE SCALE GENOMIC DNA]</scope>
    <source>
        <strain evidence="2">CCUG 61696</strain>
    </source>
</reference>
<name>A0ABW3Z3W7_9HYPH</name>
<keyword evidence="2" id="KW-1185">Reference proteome</keyword>
<evidence type="ECO:0008006" key="3">
    <source>
        <dbReference type="Google" id="ProtNLM"/>
    </source>
</evidence>
<evidence type="ECO:0000313" key="2">
    <source>
        <dbReference type="Proteomes" id="UP001597171"/>
    </source>
</evidence>
<accession>A0ABW3Z3W7</accession>